<evidence type="ECO:0000256" key="1">
    <source>
        <dbReference type="ARBA" id="ARBA00008226"/>
    </source>
</evidence>
<evidence type="ECO:0000256" key="3">
    <source>
        <dbReference type="ARBA" id="ARBA00022598"/>
    </source>
</evidence>
<proteinExistence type="inferred from homology"/>
<keyword evidence="6 9" id="KW-0648">Protein biosynthesis</keyword>
<reference evidence="11" key="1">
    <citation type="submission" date="2020-09" db="EMBL/GenBank/DDBJ databases">
        <title>Rhizobia associated with sainfoin plants.</title>
        <authorList>
            <person name="Asharfi S."/>
            <person name="Kuzmanovic N."/>
            <person name="Bunk B."/>
            <person name="Sproeer C."/>
            <person name="Becker M."/>
            <person name="Thuenen T."/>
        </authorList>
    </citation>
    <scope>NUCLEOTIDE SEQUENCE</scope>
    <source>
        <strain evidence="11">OM4</strain>
    </source>
</reference>
<dbReference type="GO" id="GO:0004820">
    <property type="term" value="F:glycine-tRNA ligase activity"/>
    <property type="evidence" value="ECO:0007669"/>
    <property type="project" value="UniProtKB-EC"/>
</dbReference>
<dbReference type="PRINTS" id="PR01044">
    <property type="entry name" value="TRNASYNTHGA"/>
</dbReference>
<evidence type="ECO:0000256" key="7">
    <source>
        <dbReference type="ARBA" id="ARBA00023146"/>
    </source>
</evidence>
<accession>A0ABY5QXH1</accession>
<evidence type="ECO:0000256" key="8">
    <source>
        <dbReference type="ARBA" id="ARBA00047937"/>
    </source>
</evidence>
<protein>
    <recommendedName>
        <fullName evidence="9">Glycine--tRNA ligase alpha subunit</fullName>
        <ecNumber evidence="9">6.1.1.14</ecNumber>
    </recommendedName>
    <alternativeName>
        <fullName evidence="9">Glycyl-tRNA synthetase alpha subunit</fullName>
        <shortName evidence="9">GlyRS</shortName>
    </alternativeName>
</protein>
<dbReference type="Proteomes" id="UP001058098">
    <property type="component" value="Chromosome"/>
</dbReference>
<dbReference type="SUPFAM" id="SSF55681">
    <property type="entry name" value="Class II aaRS and biotin synthetases"/>
    <property type="match status" value="2"/>
</dbReference>
<dbReference type="InterPro" id="IPR002310">
    <property type="entry name" value="Gly-tRNA_ligase_asu"/>
</dbReference>
<keyword evidence="7 9" id="KW-0030">Aminoacyl-tRNA synthetase</keyword>
<comment type="similarity">
    <text evidence="1 9">Belongs to the class-II aminoacyl-tRNA synthetase family.</text>
</comment>
<dbReference type="CDD" id="cd00733">
    <property type="entry name" value="GlyRS_alpha_core"/>
    <property type="match status" value="1"/>
</dbReference>
<dbReference type="Pfam" id="PF02091">
    <property type="entry name" value="tRNA-synt_2e"/>
    <property type="match status" value="2"/>
</dbReference>
<evidence type="ECO:0000256" key="9">
    <source>
        <dbReference type="HAMAP-Rule" id="MF_00254"/>
    </source>
</evidence>
<comment type="catalytic activity">
    <reaction evidence="8 9">
        <text>tRNA(Gly) + glycine + ATP = glycyl-tRNA(Gly) + AMP + diphosphate</text>
        <dbReference type="Rhea" id="RHEA:16013"/>
        <dbReference type="Rhea" id="RHEA-COMP:9664"/>
        <dbReference type="Rhea" id="RHEA-COMP:9683"/>
        <dbReference type="ChEBI" id="CHEBI:30616"/>
        <dbReference type="ChEBI" id="CHEBI:33019"/>
        <dbReference type="ChEBI" id="CHEBI:57305"/>
        <dbReference type="ChEBI" id="CHEBI:78442"/>
        <dbReference type="ChEBI" id="CHEBI:78522"/>
        <dbReference type="ChEBI" id="CHEBI:456215"/>
        <dbReference type="EC" id="6.1.1.14"/>
    </reaction>
</comment>
<feature type="compositionally biased region" description="Low complexity" evidence="10">
    <location>
        <begin position="280"/>
        <end position="295"/>
    </location>
</feature>
<dbReference type="Gene3D" id="3.30.930.10">
    <property type="entry name" value="Bira Bifunctional Protein, Domain 2"/>
    <property type="match status" value="1"/>
</dbReference>
<comment type="subcellular location">
    <subcellularLocation>
        <location evidence="9">Cytoplasm</location>
    </subcellularLocation>
</comment>
<dbReference type="InterPro" id="IPR045864">
    <property type="entry name" value="aa-tRNA-synth_II/BPL/LPL"/>
</dbReference>
<organism evidence="11 12">
    <name type="scientific">Mesorhizobium onobrychidis</name>
    <dbReference type="NCBI Taxonomy" id="2775404"/>
    <lineage>
        <taxon>Bacteria</taxon>
        <taxon>Pseudomonadati</taxon>
        <taxon>Pseudomonadota</taxon>
        <taxon>Alphaproteobacteria</taxon>
        <taxon>Hyphomicrobiales</taxon>
        <taxon>Phyllobacteriaceae</taxon>
        <taxon>Mesorhizobium</taxon>
    </lineage>
</organism>
<evidence type="ECO:0000313" key="11">
    <source>
        <dbReference type="EMBL" id="UVC14772.1"/>
    </source>
</evidence>
<keyword evidence="4 9" id="KW-0547">Nucleotide-binding</keyword>
<dbReference type="PANTHER" id="PTHR30075:SF2">
    <property type="entry name" value="GLYCINE--TRNA LIGASE, CHLOROPLASTIC_MITOCHONDRIAL 2"/>
    <property type="match status" value="1"/>
</dbReference>
<keyword evidence="3 9" id="KW-0436">Ligase</keyword>
<evidence type="ECO:0000256" key="5">
    <source>
        <dbReference type="ARBA" id="ARBA00022840"/>
    </source>
</evidence>
<gene>
    <name evidence="9" type="primary">glyQ</name>
    <name evidence="11" type="ORF">IHQ72_29860</name>
</gene>
<sequence>MRPHPTGAASRRSVEAAVTVDIPAHMHPSRSFQGLILTLHNYWADYGCVVLQPYDMEVGAGTFHPATTLRALGPKRWNAAYVQPSRRPKDGRYGENPNRLQHYYQYQVILKPNPPNLQELYLGSLAAIGVDPLLHDIRFVEDDWESPTLGAWGLGWECWCDGMEVSQFTYFQQVCGIECAPVAGELTYGLERLAMYVQGVDNVYDLNFNGRQGADKVTYGDVFLQAEQEYSRHNFEFANTAMLLRHFEDAEAECKALLDAGAPCSPLEGEMPAKRAEGVASEGTASRTSSTARATPPGQTSSGHPLKGEGSHRLVFPAYDQCIKASHVFNLLDARGVISVTERQSYILRVRNLAKACGEAFLLTQAGGLAA</sequence>
<dbReference type="PANTHER" id="PTHR30075">
    <property type="entry name" value="GLYCYL-TRNA SYNTHETASE"/>
    <property type="match status" value="1"/>
</dbReference>
<feature type="region of interest" description="Disordered" evidence="10">
    <location>
        <begin position="272"/>
        <end position="307"/>
    </location>
</feature>
<dbReference type="InterPro" id="IPR006194">
    <property type="entry name" value="Gly-tRNA-synth_heterodimer"/>
</dbReference>
<dbReference type="NCBIfam" id="TIGR00388">
    <property type="entry name" value="glyQ"/>
    <property type="match status" value="1"/>
</dbReference>
<keyword evidence="9" id="KW-0963">Cytoplasm</keyword>
<evidence type="ECO:0000256" key="6">
    <source>
        <dbReference type="ARBA" id="ARBA00022917"/>
    </source>
</evidence>
<dbReference type="NCBIfam" id="NF006827">
    <property type="entry name" value="PRK09348.1"/>
    <property type="match status" value="1"/>
</dbReference>
<evidence type="ECO:0000256" key="2">
    <source>
        <dbReference type="ARBA" id="ARBA00011209"/>
    </source>
</evidence>
<keyword evidence="5 9" id="KW-0067">ATP-binding</keyword>
<evidence type="ECO:0000256" key="4">
    <source>
        <dbReference type="ARBA" id="ARBA00022741"/>
    </source>
</evidence>
<keyword evidence="12" id="KW-1185">Reference proteome</keyword>
<comment type="subunit">
    <text evidence="2 9">Tetramer of two alpha and two beta subunits.</text>
</comment>
<name>A0ABY5QXH1_9HYPH</name>
<dbReference type="HAMAP" id="MF_00254">
    <property type="entry name" value="Gly_tRNA_synth_alpha"/>
    <property type="match status" value="1"/>
</dbReference>
<dbReference type="EMBL" id="CP062229">
    <property type="protein sequence ID" value="UVC14772.1"/>
    <property type="molecule type" value="Genomic_DNA"/>
</dbReference>
<evidence type="ECO:0000313" key="12">
    <source>
        <dbReference type="Proteomes" id="UP001058098"/>
    </source>
</evidence>
<evidence type="ECO:0000256" key="10">
    <source>
        <dbReference type="SAM" id="MobiDB-lite"/>
    </source>
</evidence>
<dbReference type="EC" id="6.1.1.14" evidence="9"/>
<dbReference type="Gene3D" id="1.20.58.180">
    <property type="entry name" value="Class II aaRS and biotin synthetases, domain 2"/>
    <property type="match status" value="1"/>
</dbReference>
<dbReference type="PROSITE" id="PS50861">
    <property type="entry name" value="AA_TRNA_LIGASE_II_GLYAB"/>
    <property type="match status" value="1"/>
</dbReference>